<comment type="caution">
    <text evidence="1">The sequence shown here is derived from an EMBL/GenBank/DDBJ whole genome shotgun (WGS) entry which is preliminary data.</text>
</comment>
<dbReference type="Pfam" id="PF13650">
    <property type="entry name" value="Asp_protease_2"/>
    <property type="match status" value="1"/>
</dbReference>
<organism evidence="1 2">
    <name type="scientific">Pleodorina starrii</name>
    <dbReference type="NCBI Taxonomy" id="330485"/>
    <lineage>
        <taxon>Eukaryota</taxon>
        <taxon>Viridiplantae</taxon>
        <taxon>Chlorophyta</taxon>
        <taxon>core chlorophytes</taxon>
        <taxon>Chlorophyceae</taxon>
        <taxon>CS clade</taxon>
        <taxon>Chlamydomonadales</taxon>
        <taxon>Volvocaceae</taxon>
        <taxon>Pleodorina</taxon>
    </lineage>
</organism>
<proteinExistence type="predicted"/>
<name>A0A9W6BJ28_9CHLO</name>
<dbReference type="EMBL" id="BRXU01000007">
    <property type="protein sequence ID" value="GLC53059.1"/>
    <property type="molecule type" value="Genomic_DNA"/>
</dbReference>
<sequence length="431" mass="46661">MASIMQGRLQSHYLASCRGYQPQHGCGLIYRTLMSPLNAWQPQRLATLQQRRLLTTARSTDEVAALAAEAQREALARERDALLRLSDEALRARLLKHGLAEQVLPYSREGLLDLLADASLKARSQVVSYPLRKSPRSPRAIKSFLVAPIDVEDVGFVNFLLDSGSSGALITAELRESLGLSPSDGQVVKGVDSSGLTLRQKVRLPPLRLGPQLLDIRDAYVTTLKSDHDIEVGGVLGLSFLRMFELEVVQERPQGPDGPTERGTLAFHPPGHIDKGLLDVEGMARLDCEVLKGGLLGVPVSLNGSARFPAILDLGANFSILNWPAAELAGVRRGGGDGEGAGGGGMQQPYQFATFGGQRGDQRLRRGFLDVVLGDEGSPYVPNRALALMVRDIPSFSALGFGDSPLMVLGYDLLSADRLVLDLRNQRIFVK</sequence>
<dbReference type="AlphaFoldDB" id="A0A9W6BJ28"/>
<dbReference type="Gene3D" id="2.40.70.10">
    <property type="entry name" value="Acid Proteases"/>
    <property type="match status" value="2"/>
</dbReference>
<dbReference type="InterPro" id="IPR034122">
    <property type="entry name" value="Retropepsin-like_bacterial"/>
</dbReference>
<evidence type="ECO:0000313" key="1">
    <source>
        <dbReference type="EMBL" id="GLC53059.1"/>
    </source>
</evidence>
<accession>A0A9W6BJ28</accession>
<evidence type="ECO:0008006" key="3">
    <source>
        <dbReference type="Google" id="ProtNLM"/>
    </source>
</evidence>
<dbReference type="Proteomes" id="UP001165080">
    <property type="component" value="Unassembled WGS sequence"/>
</dbReference>
<evidence type="ECO:0000313" key="2">
    <source>
        <dbReference type="Proteomes" id="UP001165080"/>
    </source>
</evidence>
<keyword evidence="2" id="KW-1185">Reference proteome</keyword>
<dbReference type="OrthoDB" id="425248at2759"/>
<protein>
    <recommendedName>
        <fullName evidence="3">Peptidase A2 domain-containing protein</fullName>
    </recommendedName>
</protein>
<gene>
    <name evidence="1" type="primary">PLEST002323</name>
    <name evidence="1" type="ORF">PLESTB_000703500</name>
</gene>
<reference evidence="1 2" key="1">
    <citation type="journal article" date="2023" name="Commun. Biol.">
        <title>Reorganization of the ancestral sex-determining regions during the evolution of trioecy in Pleodorina starrii.</title>
        <authorList>
            <person name="Takahashi K."/>
            <person name="Suzuki S."/>
            <person name="Kawai-Toyooka H."/>
            <person name="Yamamoto K."/>
            <person name="Hamaji T."/>
            <person name="Ootsuki R."/>
            <person name="Yamaguchi H."/>
            <person name="Kawachi M."/>
            <person name="Higashiyama T."/>
            <person name="Nozaki H."/>
        </authorList>
    </citation>
    <scope>NUCLEOTIDE SEQUENCE [LARGE SCALE GENOMIC DNA]</scope>
    <source>
        <strain evidence="1 2">NIES-4479</strain>
    </source>
</reference>
<dbReference type="CDD" id="cd05483">
    <property type="entry name" value="retropepsin_like_bacteria"/>
    <property type="match status" value="1"/>
</dbReference>
<dbReference type="InterPro" id="IPR021109">
    <property type="entry name" value="Peptidase_aspartic_dom_sf"/>
</dbReference>